<gene>
    <name evidence="7" type="ORF">KQ486_00750</name>
</gene>
<keyword evidence="4" id="KW-0067">ATP-binding</keyword>
<reference evidence="7 8" key="1">
    <citation type="journal article" date="2011" name="Int. J. Syst. Evol. Microbiol.">
        <title>Allobacillus halotolerans gen. nov., sp. nov. isolated from shrimp paste.</title>
        <authorList>
            <person name="Sheu S.Y."/>
            <person name="Arun A.B."/>
            <person name="Jiang S.R."/>
            <person name="Young C.C."/>
            <person name="Chen W.M."/>
        </authorList>
    </citation>
    <scope>NUCLEOTIDE SEQUENCE [LARGE SCALE GENOMIC DNA]</scope>
    <source>
        <strain evidence="7 8">LMG 24826</strain>
    </source>
</reference>
<dbReference type="NCBIfam" id="TIGR00614">
    <property type="entry name" value="recQ_fam"/>
    <property type="match status" value="1"/>
</dbReference>
<evidence type="ECO:0000313" key="8">
    <source>
        <dbReference type="Proteomes" id="UP000812672"/>
    </source>
</evidence>
<dbReference type="InterPro" id="IPR004589">
    <property type="entry name" value="DNA_helicase_ATP-dep_RecQ"/>
</dbReference>
<evidence type="ECO:0000259" key="5">
    <source>
        <dbReference type="PROSITE" id="PS51192"/>
    </source>
</evidence>
<dbReference type="GO" id="GO:0003678">
    <property type="term" value="F:DNA helicase activity"/>
    <property type="evidence" value="ECO:0007669"/>
    <property type="project" value="UniProtKB-EC"/>
</dbReference>
<proteinExistence type="predicted"/>
<dbReference type="PANTHER" id="PTHR13710">
    <property type="entry name" value="DNA HELICASE RECQ FAMILY MEMBER"/>
    <property type="match status" value="1"/>
</dbReference>
<dbReference type="EC" id="3.6.4.12" evidence="7"/>
<dbReference type="PROSITE" id="PS51194">
    <property type="entry name" value="HELICASE_CTER"/>
    <property type="match status" value="1"/>
</dbReference>
<evidence type="ECO:0000256" key="4">
    <source>
        <dbReference type="ARBA" id="ARBA00022840"/>
    </source>
</evidence>
<evidence type="ECO:0000313" key="7">
    <source>
        <dbReference type="EMBL" id="MBU6079540.1"/>
    </source>
</evidence>
<dbReference type="SMART" id="SM00487">
    <property type="entry name" value="DEXDc"/>
    <property type="match status" value="1"/>
</dbReference>
<comment type="caution">
    <text evidence="7">The sequence shown here is derived from an EMBL/GenBank/DDBJ whole genome shotgun (WGS) entry which is preliminary data.</text>
</comment>
<dbReference type="InterPro" id="IPR001650">
    <property type="entry name" value="Helicase_C-like"/>
</dbReference>
<protein>
    <submittedName>
        <fullName evidence="7">RecQ family ATP-dependent DNA helicase</fullName>
        <ecNumber evidence="7">3.6.4.12</ecNumber>
    </submittedName>
</protein>
<organism evidence="7 8">
    <name type="scientific">Allobacillus halotolerans</name>
    <dbReference type="NCBI Taxonomy" id="570278"/>
    <lineage>
        <taxon>Bacteria</taxon>
        <taxon>Bacillati</taxon>
        <taxon>Bacillota</taxon>
        <taxon>Bacilli</taxon>
        <taxon>Bacillales</taxon>
        <taxon>Bacillaceae</taxon>
        <taxon>Allobacillus</taxon>
    </lineage>
</organism>
<name>A0ABS6GKK1_9BACI</name>
<dbReference type="PANTHER" id="PTHR13710:SF84">
    <property type="entry name" value="ATP-DEPENDENT DNA HELICASE RECS-RELATED"/>
    <property type="match status" value="1"/>
</dbReference>
<feature type="domain" description="Helicase C-terminal" evidence="6">
    <location>
        <begin position="219"/>
        <end position="375"/>
    </location>
</feature>
<dbReference type="CDD" id="cd17920">
    <property type="entry name" value="DEXHc_RecQ"/>
    <property type="match status" value="1"/>
</dbReference>
<dbReference type="InterPro" id="IPR011545">
    <property type="entry name" value="DEAD/DEAH_box_helicase_dom"/>
</dbReference>
<dbReference type="Proteomes" id="UP000812672">
    <property type="component" value="Unassembled WGS sequence"/>
</dbReference>
<keyword evidence="8" id="KW-1185">Reference proteome</keyword>
<evidence type="ECO:0000256" key="2">
    <source>
        <dbReference type="ARBA" id="ARBA00022801"/>
    </source>
</evidence>
<feature type="domain" description="Helicase ATP-binding" evidence="5">
    <location>
        <begin position="30"/>
        <end position="197"/>
    </location>
</feature>
<dbReference type="EMBL" id="JAHLZF010000001">
    <property type="protein sequence ID" value="MBU6079540.1"/>
    <property type="molecule type" value="Genomic_DNA"/>
</dbReference>
<dbReference type="InterPro" id="IPR014001">
    <property type="entry name" value="Helicase_ATP-bd"/>
</dbReference>
<sequence>MNSTAPHDIEHALIKLFGYKQFRFGQREIIESIRNGNHTLATLPTGSGKSICYQLPALIGEGLTIVVSPLISLMIDQVKLLKAQGIKRVASLNSMMSAKQKLAVMNQLGAYKLLYCSPEMLQQEQVQQVLSNKKIDYFVIDEAHCISQWGHEFRPDFLRLKDVIKKFNNPTVLALSATATPSIRQDIIKQLELPMKQLIYPIDRPNITFSVDEVIPNRKDERLIELIEQKSIPTMIYFSSRKVSESISRLLQTKFPDRRVAYYHGGMEQDERLLIQQQFMNNQLDIICCTSAFGMGVNKSNIRLVIHYHMPATIESFIQEVGRAGRDGEQSVSILLYAPGDEFLPFQLIQTELPTEDEVNLFLRENLNGQLEDYLNETKIRFLELQTEQHQQLHQDDRRREIIQYRDERERIKQQSIFKLVDWIKSATCRRVGLFYHFQKEVTKAQYECCDSCDFRLENWRHTFESYQKKERSIQKNWKALLDELLIRG</sequence>
<dbReference type="GO" id="GO:0016787">
    <property type="term" value="F:hydrolase activity"/>
    <property type="evidence" value="ECO:0007669"/>
    <property type="project" value="UniProtKB-KW"/>
</dbReference>
<evidence type="ECO:0000256" key="3">
    <source>
        <dbReference type="ARBA" id="ARBA00022806"/>
    </source>
</evidence>
<keyword evidence="3 7" id="KW-0347">Helicase</keyword>
<dbReference type="PROSITE" id="PS51192">
    <property type="entry name" value="HELICASE_ATP_BIND_1"/>
    <property type="match status" value="1"/>
</dbReference>
<accession>A0ABS6GKK1</accession>
<dbReference type="Pfam" id="PF00271">
    <property type="entry name" value="Helicase_C"/>
    <property type="match status" value="1"/>
</dbReference>
<keyword evidence="1" id="KW-0547">Nucleotide-binding</keyword>
<keyword evidence="2 7" id="KW-0378">Hydrolase</keyword>
<evidence type="ECO:0000259" key="6">
    <source>
        <dbReference type="PROSITE" id="PS51194"/>
    </source>
</evidence>
<dbReference type="Pfam" id="PF00270">
    <property type="entry name" value="DEAD"/>
    <property type="match status" value="1"/>
</dbReference>
<evidence type="ECO:0000256" key="1">
    <source>
        <dbReference type="ARBA" id="ARBA00022741"/>
    </source>
</evidence>
<dbReference type="RefSeq" id="WP_216686514.1">
    <property type="nucleotide sequence ID" value="NZ_CAUPKR010000001.1"/>
</dbReference>
<dbReference type="SMART" id="SM00490">
    <property type="entry name" value="HELICc"/>
    <property type="match status" value="1"/>
</dbReference>